<dbReference type="AlphaFoldDB" id="A0A7S4M280"/>
<evidence type="ECO:0000313" key="2">
    <source>
        <dbReference type="EMBL" id="CAE2195786.1"/>
    </source>
</evidence>
<feature type="compositionally biased region" description="Basic and acidic residues" evidence="1">
    <location>
        <begin position="40"/>
        <end position="49"/>
    </location>
</feature>
<protein>
    <submittedName>
        <fullName evidence="2">Uncharacterized protein</fullName>
    </submittedName>
</protein>
<evidence type="ECO:0000256" key="1">
    <source>
        <dbReference type="SAM" id="MobiDB-lite"/>
    </source>
</evidence>
<reference evidence="2" key="1">
    <citation type="submission" date="2021-01" db="EMBL/GenBank/DDBJ databases">
        <authorList>
            <person name="Corre E."/>
            <person name="Pelletier E."/>
            <person name="Niang G."/>
            <person name="Scheremetjew M."/>
            <person name="Finn R."/>
            <person name="Kale V."/>
            <person name="Holt S."/>
            <person name="Cochrane G."/>
            <person name="Meng A."/>
            <person name="Brown T."/>
            <person name="Cohen L."/>
        </authorList>
    </citation>
    <scope>NUCLEOTIDE SEQUENCE</scope>
    <source>
        <strain evidence="2">UIO037</strain>
    </source>
</reference>
<organism evidence="2">
    <name type="scientific">Prymnesium polylepis</name>
    <dbReference type="NCBI Taxonomy" id="72548"/>
    <lineage>
        <taxon>Eukaryota</taxon>
        <taxon>Haptista</taxon>
        <taxon>Haptophyta</taxon>
        <taxon>Prymnesiophyceae</taxon>
        <taxon>Prymnesiales</taxon>
        <taxon>Prymnesiaceae</taxon>
        <taxon>Prymnesium</taxon>
    </lineage>
</organism>
<accession>A0A7S4M280</accession>
<feature type="region of interest" description="Disordered" evidence="1">
    <location>
        <begin position="29"/>
        <end position="58"/>
    </location>
</feature>
<proteinExistence type="predicted"/>
<dbReference type="EMBL" id="HBKO01002265">
    <property type="protein sequence ID" value="CAE2195786.1"/>
    <property type="molecule type" value="Transcribed_RNA"/>
</dbReference>
<name>A0A7S4M280_9EUKA</name>
<sequence>MIIEENIRNERRIRKDWELRQRTERVEDEARWQAHSTARIADEQRRVEQSKTAGPRQRADIAEWAAARDAKEFKPKGQRDWEAKVAERARVAAAREDAVVLGRVKSDAVKADPALAGALATLRSRVDHLEKTKVVFDPRKSAV</sequence>
<gene>
    <name evidence="2" type="ORF">CPOL0286_LOCUS1140</name>
</gene>